<dbReference type="InterPro" id="IPR014755">
    <property type="entry name" value="Cu-Rt/internalin_Ig-like"/>
</dbReference>
<dbReference type="GO" id="GO:0042597">
    <property type="term" value="C:periplasmic space"/>
    <property type="evidence" value="ECO:0007669"/>
    <property type="project" value="InterPro"/>
</dbReference>
<dbReference type="RefSeq" id="WP_058289855.1">
    <property type="nucleotide sequence ID" value="NZ_CYSD01000028.1"/>
</dbReference>
<evidence type="ECO:0000256" key="3">
    <source>
        <dbReference type="SAM" id="SignalP"/>
    </source>
</evidence>
<dbReference type="Pfam" id="PF04234">
    <property type="entry name" value="CopC"/>
    <property type="match status" value="1"/>
</dbReference>
<dbReference type="InterPro" id="IPR014756">
    <property type="entry name" value="Ig_E-set"/>
</dbReference>
<name>A0A0P1G9H6_9RHOB</name>
<protein>
    <submittedName>
        <fullName evidence="5">Copper resistance protein C</fullName>
    </submittedName>
</protein>
<dbReference type="SUPFAM" id="SSF81296">
    <property type="entry name" value="E set domains"/>
    <property type="match status" value="1"/>
</dbReference>
<dbReference type="Proteomes" id="UP000052022">
    <property type="component" value="Unassembled WGS sequence"/>
</dbReference>
<keyword evidence="2" id="KW-0186">Copper</keyword>
<proteinExistence type="predicted"/>
<evidence type="ECO:0000313" key="5">
    <source>
        <dbReference type="EMBL" id="CUH78214.1"/>
    </source>
</evidence>
<evidence type="ECO:0000256" key="2">
    <source>
        <dbReference type="ARBA" id="ARBA00023008"/>
    </source>
</evidence>
<dbReference type="GO" id="GO:0005507">
    <property type="term" value="F:copper ion binding"/>
    <property type="evidence" value="ECO:0007669"/>
    <property type="project" value="InterPro"/>
</dbReference>
<dbReference type="STRING" id="928856.SAMN04488049_11860"/>
<organism evidence="5 6">
    <name type="scientific">Tritonibacter multivorans</name>
    <dbReference type="NCBI Taxonomy" id="928856"/>
    <lineage>
        <taxon>Bacteria</taxon>
        <taxon>Pseudomonadati</taxon>
        <taxon>Pseudomonadota</taxon>
        <taxon>Alphaproteobacteria</taxon>
        <taxon>Rhodobacterales</taxon>
        <taxon>Paracoccaceae</taxon>
        <taxon>Tritonibacter</taxon>
    </lineage>
</organism>
<evidence type="ECO:0000259" key="4">
    <source>
        <dbReference type="Pfam" id="PF04234"/>
    </source>
</evidence>
<dbReference type="Gene3D" id="2.60.40.1220">
    <property type="match status" value="1"/>
</dbReference>
<gene>
    <name evidence="5" type="primary">pcoC_2</name>
    <name evidence="5" type="ORF">TRM7557_01774</name>
</gene>
<sequence>MKYFALFALLASLASGAFAHSRVDTTTPENGAVIAEVPAGISFNFADDIRLTRVEMTHADHPSVQLDLGDQKSFDRSFTLPLTGMGVGIYRIEWRGLGIDGHAMQGEFTFTVE</sequence>
<evidence type="ECO:0000256" key="1">
    <source>
        <dbReference type="ARBA" id="ARBA00022729"/>
    </source>
</evidence>
<evidence type="ECO:0000313" key="6">
    <source>
        <dbReference type="Proteomes" id="UP000052022"/>
    </source>
</evidence>
<keyword evidence="1 3" id="KW-0732">Signal</keyword>
<reference evidence="5 6" key="1">
    <citation type="submission" date="2015-09" db="EMBL/GenBank/DDBJ databases">
        <authorList>
            <consortium name="Swine Surveillance"/>
        </authorList>
    </citation>
    <scope>NUCLEOTIDE SEQUENCE [LARGE SCALE GENOMIC DNA]</scope>
    <source>
        <strain evidence="5 6">CECT 7557</strain>
    </source>
</reference>
<feature type="signal peptide" evidence="3">
    <location>
        <begin position="1"/>
        <end position="19"/>
    </location>
</feature>
<dbReference type="InterPro" id="IPR007348">
    <property type="entry name" value="CopC_dom"/>
</dbReference>
<dbReference type="OrthoDB" id="9796814at2"/>
<dbReference type="AlphaFoldDB" id="A0A0P1G9H6"/>
<accession>A0A0P1G9H6</accession>
<dbReference type="GO" id="GO:0046688">
    <property type="term" value="P:response to copper ion"/>
    <property type="evidence" value="ECO:0007669"/>
    <property type="project" value="InterPro"/>
</dbReference>
<dbReference type="EMBL" id="CYSD01000028">
    <property type="protein sequence ID" value="CUH78214.1"/>
    <property type="molecule type" value="Genomic_DNA"/>
</dbReference>
<feature type="chain" id="PRO_5006063208" evidence="3">
    <location>
        <begin position="20"/>
        <end position="113"/>
    </location>
</feature>
<feature type="domain" description="CopC" evidence="4">
    <location>
        <begin position="20"/>
        <end position="112"/>
    </location>
</feature>
<keyword evidence="6" id="KW-1185">Reference proteome</keyword>